<evidence type="ECO:0000313" key="2">
    <source>
        <dbReference type="Proteomes" id="UP000008550"/>
    </source>
</evidence>
<dbReference type="eggNOG" id="COG3012">
    <property type="taxonomic scope" value="Bacteria"/>
</dbReference>
<dbReference type="SUPFAM" id="SSF103642">
    <property type="entry name" value="Sec-C motif"/>
    <property type="match status" value="1"/>
</dbReference>
<dbReference type="Gene3D" id="3.10.450.50">
    <property type="match status" value="1"/>
</dbReference>
<dbReference type="Proteomes" id="UP000008550">
    <property type="component" value="Chromosome"/>
</dbReference>
<reference evidence="1 2" key="1">
    <citation type="journal article" date="2008" name="J. Bacteriol.">
        <title>The genome of Heliobacterium modesticaldum, a phototrophic representative of the Firmicutes containing the simplest photosynthetic apparatus.</title>
        <authorList>
            <person name="Sattley W.M."/>
            <person name="Madigan M.T."/>
            <person name="Swingley W.D."/>
            <person name="Cheung P.C."/>
            <person name="Clocksin K.M."/>
            <person name="Conrad A.L."/>
            <person name="Dejesa L.C."/>
            <person name="Honchak B.M."/>
            <person name="Jung D.O."/>
            <person name="Karbach L.E."/>
            <person name="Kurdoglu A."/>
            <person name="Lahiri S."/>
            <person name="Mastrian S.D."/>
            <person name="Page L.E."/>
            <person name="Taylor H.L."/>
            <person name="Wang Z.T."/>
            <person name="Raymond J."/>
            <person name="Chen M."/>
            <person name="Blankenship R.E."/>
            <person name="Touchman J.W."/>
        </authorList>
    </citation>
    <scope>NUCLEOTIDE SEQUENCE [LARGE SCALE GENOMIC DNA]</scope>
    <source>
        <strain evidence="2">ATCC 51547 / Ice1</strain>
    </source>
</reference>
<dbReference type="OrthoDB" id="5872at2"/>
<evidence type="ECO:0000313" key="1">
    <source>
        <dbReference type="EMBL" id="ABZ83764.1"/>
    </source>
</evidence>
<sequence>MSKIGRNGQCHCGSGKKYKKCCMAKDEAIEAQVKDAMEVKKKEISSDWTT</sequence>
<protein>
    <submittedName>
        <fullName evidence="1">Uncharacterized protein</fullName>
    </submittedName>
</protein>
<organism evidence="1 2">
    <name type="scientific">Heliobacterium modesticaldum (strain ATCC 51547 / Ice1)</name>
    <dbReference type="NCBI Taxonomy" id="498761"/>
    <lineage>
        <taxon>Bacteria</taxon>
        <taxon>Bacillati</taxon>
        <taxon>Bacillota</taxon>
        <taxon>Clostridia</taxon>
        <taxon>Eubacteriales</taxon>
        <taxon>Heliobacteriaceae</taxon>
        <taxon>Heliomicrobium</taxon>
    </lineage>
</organism>
<accession>B0TB37</accession>
<dbReference type="Pfam" id="PF02810">
    <property type="entry name" value="SEC-C"/>
    <property type="match status" value="1"/>
</dbReference>
<name>B0TB37_HELMI</name>
<dbReference type="AlphaFoldDB" id="B0TB37"/>
<dbReference type="EMBL" id="CP000930">
    <property type="protein sequence ID" value="ABZ83764.1"/>
    <property type="molecule type" value="Genomic_DNA"/>
</dbReference>
<dbReference type="RefSeq" id="WP_012282286.1">
    <property type="nucleotide sequence ID" value="NC_010337.2"/>
</dbReference>
<keyword evidence="2" id="KW-1185">Reference proteome</keyword>
<gene>
    <name evidence="1" type="ORF">HM1_0791</name>
</gene>
<dbReference type="InterPro" id="IPR004027">
    <property type="entry name" value="SEC_C_motif"/>
</dbReference>
<dbReference type="KEGG" id="hmo:HM1_0791"/>
<dbReference type="HOGENOM" id="CLU_3118528_0_0_9"/>
<proteinExistence type="predicted"/>